<dbReference type="EMBL" id="MU857608">
    <property type="protein sequence ID" value="KAK4251102.1"/>
    <property type="molecule type" value="Genomic_DNA"/>
</dbReference>
<evidence type="ECO:0000256" key="2">
    <source>
        <dbReference type="ARBA" id="ARBA00009259"/>
    </source>
</evidence>
<reference evidence="11" key="1">
    <citation type="journal article" date="2023" name="Mol. Phylogenet. Evol.">
        <title>Genome-scale phylogeny and comparative genomics of the fungal order Sordariales.</title>
        <authorList>
            <person name="Hensen N."/>
            <person name="Bonometti L."/>
            <person name="Westerberg I."/>
            <person name="Brannstrom I.O."/>
            <person name="Guillou S."/>
            <person name="Cros-Aarteil S."/>
            <person name="Calhoun S."/>
            <person name="Haridas S."/>
            <person name="Kuo A."/>
            <person name="Mondo S."/>
            <person name="Pangilinan J."/>
            <person name="Riley R."/>
            <person name="LaButti K."/>
            <person name="Andreopoulos B."/>
            <person name="Lipzen A."/>
            <person name="Chen C."/>
            <person name="Yan M."/>
            <person name="Daum C."/>
            <person name="Ng V."/>
            <person name="Clum A."/>
            <person name="Steindorff A."/>
            <person name="Ohm R.A."/>
            <person name="Martin F."/>
            <person name="Silar P."/>
            <person name="Natvig D.O."/>
            <person name="Lalanne C."/>
            <person name="Gautier V."/>
            <person name="Ament-Velasquez S.L."/>
            <person name="Kruys A."/>
            <person name="Hutchinson M.I."/>
            <person name="Powell A.J."/>
            <person name="Barry K."/>
            <person name="Miller A.N."/>
            <person name="Grigoriev I.V."/>
            <person name="Debuchy R."/>
            <person name="Gladieux P."/>
            <person name="Hiltunen Thoren M."/>
            <person name="Johannesson H."/>
        </authorList>
    </citation>
    <scope>NUCLEOTIDE SEQUENCE</scope>
    <source>
        <strain evidence="11">CBS 359.72</strain>
    </source>
</reference>
<reference evidence="11" key="2">
    <citation type="submission" date="2023-05" db="EMBL/GenBank/DDBJ databases">
        <authorList>
            <consortium name="Lawrence Berkeley National Laboratory"/>
            <person name="Steindorff A."/>
            <person name="Hensen N."/>
            <person name="Bonometti L."/>
            <person name="Westerberg I."/>
            <person name="Brannstrom I.O."/>
            <person name="Guillou S."/>
            <person name="Cros-Aarteil S."/>
            <person name="Calhoun S."/>
            <person name="Haridas S."/>
            <person name="Kuo A."/>
            <person name="Mondo S."/>
            <person name="Pangilinan J."/>
            <person name="Riley R."/>
            <person name="Labutti K."/>
            <person name="Andreopoulos B."/>
            <person name="Lipzen A."/>
            <person name="Chen C."/>
            <person name="Yanf M."/>
            <person name="Daum C."/>
            <person name="Ng V."/>
            <person name="Clum A."/>
            <person name="Ohm R."/>
            <person name="Martin F."/>
            <person name="Silar P."/>
            <person name="Natvig D."/>
            <person name="Lalanne C."/>
            <person name="Gautier V."/>
            <person name="Ament-Velasquez S.L."/>
            <person name="Kruys A."/>
            <person name="Hutchinson M.I."/>
            <person name="Powell A.J."/>
            <person name="Barry K."/>
            <person name="Miller A.N."/>
            <person name="Grigoriev I.V."/>
            <person name="Debuchy R."/>
            <person name="Gladieux P."/>
            <person name="Thoren M.H."/>
            <person name="Johannesson H."/>
        </authorList>
    </citation>
    <scope>NUCLEOTIDE SEQUENCE</scope>
    <source>
        <strain evidence="11">CBS 359.72</strain>
    </source>
</reference>
<dbReference type="Proteomes" id="UP001303647">
    <property type="component" value="Unassembled WGS sequence"/>
</dbReference>
<sequence>MSCHPQTPQSPSQFSPNTSDLMMSMTGSAASTTTTLPTPAHSVNGSSIPSEMTQDTSMGGDSPHKRKRDVDDMGGRAQKKVHVEDRNLGIDDLHLDVGEKYLLCRTPHPRPRSDVSEDLFEMYGLTGLANEVARVLPNGEKNALRKTYKGHIKRLGVQGHFDEVKQDPNREYSLTYLMKLPQDVWDFQHVRGQDIKDGFSSEVQQKLQRAMTMGKGVVPKSQWDSSVLGDLGPGKGDRQSMSARPTAPNTPIPSAGLQGLARPKVGTPLLPQDTARSMRNIKKRSYGDSSFEGYGEGYGDDETGADTGYSTGEGEMASGQKRRKKVLINDYDPV</sequence>
<comment type="caution">
    <text evidence="11">The sequence shown here is derived from an EMBL/GenBank/DDBJ whole genome shotgun (WGS) entry which is preliminary data.</text>
</comment>
<dbReference type="GO" id="GO:0003712">
    <property type="term" value="F:transcription coregulator activity"/>
    <property type="evidence" value="ECO:0007669"/>
    <property type="project" value="InterPro"/>
</dbReference>
<feature type="region of interest" description="Disordered" evidence="10">
    <location>
        <begin position="221"/>
        <end position="334"/>
    </location>
</feature>
<dbReference type="Pfam" id="PF08633">
    <property type="entry name" value="Rox3"/>
    <property type="match status" value="1"/>
</dbReference>
<feature type="compositionally biased region" description="Low complexity" evidence="10">
    <location>
        <begin position="1"/>
        <end position="40"/>
    </location>
</feature>
<evidence type="ECO:0000256" key="9">
    <source>
        <dbReference type="RuleBase" id="RU364151"/>
    </source>
</evidence>
<accession>A0AAN7HN40</accession>
<comment type="similarity">
    <text evidence="2 9">Belongs to the Mediator complex subunit 19 family.</text>
</comment>
<evidence type="ECO:0000256" key="4">
    <source>
        <dbReference type="ARBA" id="ARBA00023015"/>
    </source>
</evidence>
<dbReference type="AlphaFoldDB" id="A0AAN7HN40"/>
<evidence type="ECO:0000256" key="3">
    <source>
        <dbReference type="ARBA" id="ARBA00019615"/>
    </source>
</evidence>
<evidence type="ECO:0000256" key="6">
    <source>
        <dbReference type="ARBA" id="ARBA00023163"/>
    </source>
</evidence>
<evidence type="ECO:0000256" key="5">
    <source>
        <dbReference type="ARBA" id="ARBA00023159"/>
    </source>
</evidence>
<name>A0AAN7HN40_9PEZI</name>
<evidence type="ECO:0000313" key="11">
    <source>
        <dbReference type="EMBL" id="KAK4251102.1"/>
    </source>
</evidence>
<feature type="region of interest" description="Disordered" evidence="10">
    <location>
        <begin position="1"/>
        <end position="82"/>
    </location>
</feature>
<feature type="compositionally biased region" description="Polar residues" evidence="10">
    <location>
        <begin position="239"/>
        <end position="249"/>
    </location>
</feature>
<keyword evidence="12" id="KW-1185">Reference proteome</keyword>
<keyword evidence="4 9" id="KW-0805">Transcription regulation</keyword>
<evidence type="ECO:0000256" key="7">
    <source>
        <dbReference type="ARBA" id="ARBA00023242"/>
    </source>
</evidence>
<evidence type="ECO:0000256" key="10">
    <source>
        <dbReference type="SAM" id="MobiDB-lite"/>
    </source>
</evidence>
<dbReference type="GO" id="GO:0006357">
    <property type="term" value="P:regulation of transcription by RNA polymerase II"/>
    <property type="evidence" value="ECO:0007669"/>
    <property type="project" value="InterPro"/>
</dbReference>
<proteinExistence type="inferred from homology"/>
<evidence type="ECO:0000313" key="12">
    <source>
        <dbReference type="Proteomes" id="UP001303647"/>
    </source>
</evidence>
<comment type="function">
    <text evidence="9">Component of the Mediator complex, a coactivator involved in the regulated transcription of nearly all RNA polymerase II-dependent genes. Mediator functions as a bridge to convey information from gene-specific regulatory proteins to the basal RNA polymerase II transcription machinery. Mediator is recruited to promoters by direct interactions with regulatory proteins and serves as a scaffold for the assembly of a functional preinitiation complex with RNA polymerase II and the general transcription factors.</text>
</comment>
<gene>
    <name evidence="9" type="primary">MED19</name>
    <name evidence="11" type="ORF">C7999DRAFT_28422</name>
</gene>
<dbReference type="GO" id="GO:0016592">
    <property type="term" value="C:mediator complex"/>
    <property type="evidence" value="ECO:0007669"/>
    <property type="project" value="InterPro"/>
</dbReference>
<protein>
    <recommendedName>
        <fullName evidence="3 9">Mediator of RNA polymerase II transcription subunit 19</fullName>
    </recommendedName>
    <alternativeName>
        <fullName evidence="8 9">Mediator complex subunit 19</fullName>
    </alternativeName>
</protein>
<comment type="subcellular location">
    <subcellularLocation>
        <location evidence="1 9">Nucleus</location>
    </subcellularLocation>
</comment>
<keyword evidence="5 9" id="KW-0010">Activator</keyword>
<evidence type="ECO:0000256" key="1">
    <source>
        <dbReference type="ARBA" id="ARBA00004123"/>
    </source>
</evidence>
<comment type="subunit">
    <text evidence="9">Component of the Mediator complex.</text>
</comment>
<evidence type="ECO:0000256" key="8">
    <source>
        <dbReference type="ARBA" id="ARBA00032018"/>
    </source>
</evidence>
<organism evidence="11 12">
    <name type="scientific">Corynascus novoguineensis</name>
    <dbReference type="NCBI Taxonomy" id="1126955"/>
    <lineage>
        <taxon>Eukaryota</taxon>
        <taxon>Fungi</taxon>
        <taxon>Dikarya</taxon>
        <taxon>Ascomycota</taxon>
        <taxon>Pezizomycotina</taxon>
        <taxon>Sordariomycetes</taxon>
        <taxon>Sordariomycetidae</taxon>
        <taxon>Sordariales</taxon>
        <taxon>Chaetomiaceae</taxon>
        <taxon>Corynascus</taxon>
    </lineage>
</organism>
<keyword evidence="6 9" id="KW-0804">Transcription</keyword>
<dbReference type="InterPro" id="IPR013942">
    <property type="entry name" value="Mediator_Med19_fun"/>
</dbReference>
<keyword evidence="7 9" id="KW-0539">Nucleus</keyword>
<feature type="compositionally biased region" description="Polar residues" evidence="10">
    <location>
        <begin position="41"/>
        <end position="59"/>
    </location>
</feature>